<gene>
    <name evidence="8" type="ORF">DFR27_2407</name>
</gene>
<keyword evidence="1 8" id="KW-0436">Ligase</keyword>
<dbReference type="GO" id="GO:0004077">
    <property type="term" value="F:biotin--[biotin carboxyl-carrier protein] ligase activity"/>
    <property type="evidence" value="ECO:0007669"/>
    <property type="project" value="UniProtKB-EC"/>
</dbReference>
<dbReference type="Gene3D" id="1.10.10.10">
    <property type="entry name" value="Winged helix-like DNA-binding domain superfamily/Winged helix DNA-binding domain"/>
    <property type="match status" value="1"/>
</dbReference>
<dbReference type="PROSITE" id="PS51733">
    <property type="entry name" value="BPL_LPL_CATALYTIC"/>
    <property type="match status" value="1"/>
</dbReference>
<dbReference type="InterPro" id="IPR045864">
    <property type="entry name" value="aa-tRNA-synth_II/BPL/LPL"/>
</dbReference>
<dbReference type="EC" id="6.3.4.15" evidence="5"/>
<dbReference type="SUPFAM" id="SSF50037">
    <property type="entry name" value="C-terminal domain of transcriptional repressors"/>
    <property type="match status" value="1"/>
</dbReference>
<keyword evidence="4" id="KW-0092">Biotin</keyword>
<keyword evidence="9" id="KW-1185">Reference proteome</keyword>
<dbReference type="Pfam" id="PF02237">
    <property type="entry name" value="BPL_C"/>
    <property type="match status" value="1"/>
</dbReference>
<dbReference type="InterPro" id="IPR004143">
    <property type="entry name" value="BPL_LPL_catalytic"/>
</dbReference>
<dbReference type="CDD" id="cd16442">
    <property type="entry name" value="BPL"/>
    <property type="match status" value="1"/>
</dbReference>
<dbReference type="PANTHER" id="PTHR12835">
    <property type="entry name" value="BIOTIN PROTEIN LIGASE"/>
    <property type="match status" value="1"/>
</dbReference>
<dbReference type="GO" id="GO:0005737">
    <property type="term" value="C:cytoplasm"/>
    <property type="evidence" value="ECO:0007669"/>
    <property type="project" value="TreeGrafter"/>
</dbReference>
<dbReference type="Proteomes" id="UP000267187">
    <property type="component" value="Unassembled WGS sequence"/>
</dbReference>
<evidence type="ECO:0000256" key="1">
    <source>
        <dbReference type="ARBA" id="ARBA00022598"/>
    </source>
</evidence>
<dbReference type="SUPFAM" id="SSF55681">
    <property type="entry name" value="Class II aaRS and biotin synthetases"/>
    <property type="match status" value="1"/>
</dbReference>
<evidence type="ECO:0000259" key="7">
    <source>
        <dbReference type="PROSITE" id="PS51733"/>
    </source>
</evidence>
<dbReference type="EMBL" id="REFJ01000006">
    <property type="protein sequence ID" value="RMA78468.1"/>
    <property type="molecule type" value="Genomic_DNA"/>
</dbReference>
<evidence type="ECO:0000256" key="3">
    <source>
        <dbReference type="ARBA" id="ARBA00022840"/>
    </source>
</evidence>
<organism evidence="8 9">
    <name type="scientific">Umboniibacter marinipuniceus</name>
    <dbReference type="NCBI Taxonomy" id="569599"/>
    <lineage>
        <taxon>Bacteria</taxon>
        <taxon>Pseudomonadati</taxon>
        <taxon>Pseudomonadota</taxon>
        <taxon>Gammaproteobacteria</taxon>
        <taxon>Cellvibrionales</taxon>
        <taxon>Cellvibrionaceae</taxon>
        <taxon>Umboniibacter</taxon>
    </lineage>
</organism>
<keyword evidence="2" id="KW-0547">Nucleotide-binding</keyword>
<proteinExistence type="predicted"/>
<evidence type="ECO:0000313" key="9">
    <source>
        <dbReference type="Proteomes" id="UP000267187"/>
    </source>
</evidence>
<dbReference type="InterPro" id="IPR008988">
    <property type="entry name" value="Transcriptional_repressor_C"/>
</dbReference>
<dbReference type="InterPro" id="IPR036388">
    <property type="entry name" value="WH-like_DNA-bd_sf"/>
</dbReference>
<accession>A0A3M0A6N2</accession>
<dbReference type="InterPro" id="IPR013196">
    <property type="entry name" value="HTH_11"/>
</dbReference>
<dbReference type="OrthoDB" id="9807064at2"/>
<dbReference type="SUPFAM" id="SSF46785">
    <property type="entry name" value="Winged helix' DNA-binding domain"/>
    <property type="match status" value="1"/>
</dbReference>
<evidence type="ECO:0000256" key="4">
    <source>
        <dbReference type="ARBA" id="ARBA00023267"/>
    </source>
</evidence>
<dbReference type="GO" id="GO:0005524">
    <property type="term" value="F:ATP binding"/>
    <property type="evidence" value="ECO:0007669"/>
    <property type="project" value="UniProtKB-KW"/>
</dbReference>
<evidence type="ECO:0000256" key="6">
    <source>
        <dbReference type="ARBA" id="ARBA00047846"/>
    </source>
</evidence>
<protein>
    <recommendedName>
        <fullName evidence="5">biotin--[biotin carboxyl-carrier protein] ligase</fullName>
        <ecNumber evidence="5">6.3.4.15</ecNumber>
    </recommendedName>
</protein>
<dbReference type="PANTHER" id="PTHR12835:SF5">
    <property type="entry name" value="BIOTIN--PROTEIN LIGASE"/>
    <property type="match status" value="1"/>
</dbReference>
<dbReference type="RefSeq" id="WP_121877706.1">
    <property type="nucleotide sequence ID" value="NZ_REFJ01000006.1"/>
</dbReference>
<evidence type="ECO:0000256" key="2">
    <source>
        <dbReference type="ARBA" id="ARBA00022741"/>
    </source>
</evidence>
<name>A0A3M0A6N2_9GAMM</name>
<reference evidence="8 9" key="1">
    <citation type="submission" date="2018-10" db="EMBL/GenBank/DDBJ databases">
        <title>Genomic Encyclopedia of Type Strains, Phase IV (KMG-IV): sequencing the most valuable type-strain genomes for metagenomic binning, comparative biology and taxonomic classification.</title>
        <authorList>
            <person name="Goeker M."/>
        </authorList>
    </citation>
    <scope>NUCLEOTIDE SEQUENCE [LARGE SCALE GENOMIC DNA]</scope>
    <source>
        <strain evidence="8 9">DSM 25080</strain>
    </source>
</reference>
<dbReference type="InterPro" id="IPR036390">
    <property type="entry name" value="WH_DNA-bd_sf"/>
</dbReference>
<evidence type="ECO:0000313" key="8">
    <source>
        <dbReference type="EMBL" id="RMA78468.1"/>
    </source>
</evidence>
<dbReference type="Gene3D" id="2.30.30.100">
    <property type="match status" value="1"/>
</dbReference>
<dbReference type="AlphaFoldDB" id="A0A3M0A6N2"/>
<comment type="catalytic activity">
    <reaction evidence="6">
        <text>biotin + L-lysyl-[protein] + ATP = N(6)-biotinyl-L-lysyl-[protein] + AMP + diphosphate + H(+)</text>
        <dbReference type="Rhea" id="RHEA:11756"/>
        <dbReference type="Rhea" id="RHEA-COMP:9752"/>
        <dbReference type="Rhea" id="RHEA-COMP:10505"/>
        <dbReference type="ChEBI" id="CHEBI:15378"/>
        <dbReference type="ChEBI" id="CHEBI:29969"/>
        <dbReference type="ChEBI" id="CHEBI:30616"/>
        <dbReference type="ChEBI" id="CHEBI:33019"/>
        <dbReference type="ChEBI" id="CHEBI:57586"/>
        <dbReference type="ChEBI" id="CHEBI:83144"/>
        <dbReference type="ChEBI" id="CHEBI:456215"/>
        <dbReference type="EC" id="6.3.4.15"/>
    </reaction>
</comment>
<sequence length="310" mass="33614">MAVDSYALLQELQRNGARSGEALGEHFGVSRAAISKRLKSLDEVVESFPSRGYVIRPKRQFVSDEALVALRSQLANWTISSQLEIPSTNSALIEEARAGDVQPKLLLAELQTAGRGRRGRSWQQPMGTGLSFSCRWQFEEGFSVLAGLSLAVGVWASEVLAKLGYDTQLKWPNDIYYQGAKLGGVLVEVEGDVDGPVTVVVGIGINLTMTPPIDAPVACLETTRKDELFVALAQGIMRGLSGYSQHGFGTLREPWLARALWRGQLVSLASVSEKIEGRMVDIAEDGALVLEVDGVRRKYSGGEVSLRAVP</sequence>
<keyword evidence="3" id="KW-0067">ATP-binding</keyword>
<dbReference type="InterPro" id="IPR004408">
    <property type="entry name" value="Biotin_CoA_COase_ligase"/>
</dbReference>
<feature type="domain" description="BPL/LPL catalytic" evidence="7">
    <location>
        <begin position="64"/>
        <end position="248"/>
    </location>
</feature>
<dbReference type="NCBIfam" id="TIGR00121">
    <property type="entry name" value="birA_ligase"/>
    <property type="match status" value="1"/>
</dbReference>
<dbReference type="Gene3D" id="3.30.930.10">
    <property type="entry name" value="Bira Bifunctional Protein, Domain 2"/>
    <property type="match status" value="1"/>
</dbReference>
<dbReference type="Pfam" id="PF08279">
    <property type="entry name" value="HTH_11"/>
    <property type="match status" value="1"/>
</dbReference>
<dbReference type="Pfam" id="PF03099">
    <property type="entry name" value="BPL_LplA_LipB"/>
    <property type="match status" value="1"/>
</dbReference>
<dbReference type="InterPro" id="IPR003142">
    <property type="entry name" value="BPL_C"/>
</dbReference>
<comment type="caution">
    <text evidence="8">The sequence shown here is derived from an EMBL/GenBank/DDBJ whole genome shotgun (WGS) entry which is preliminary data.</text>
</comment>
<evidence type="ECO:0000256" key="5">
    <source>
        <dbReference type="ARBA" id="ARBA00024227"/>
    </source>
</evidence>